<gene>
    <name evidence="9" type="primary">LOC110786077</name>
</gene>
<feature type="transmembrane region" description="Helical" evidence="7">
    <location>
        <begin position="142"/>
        <end position="164"/>
    </location>
</feature>
<organism evidence="8 9">
    <name type="scientific">Spinacia oleracea</name>
    <name type="common">Spinach</name>
    <dbReference type="NCBI Taxonomy" id="3562"/>
    <lineage>
        <taxon>Eukaryota</taxon>
        <taxon>Viridiplantae</taxon>
        <taxon>Streptophyta</taxon>
        <taxon>Embryophyta</taxon>
        <taxon>Tracheophyta</taxon>
        <taxon>Spermatophyta</taxon>
        <taxon>Magnoliopsida</taxon>
        <taxon>eudicotyledons</taxon>
        <taxon>Gunneridae</taxon>
        <taxon>Pentapetalae</taxon>
        <taxon>Caryophyllales</taxon>
        <taxon>Chenopodiaceae</taxon>
        <taxon>Chenopodioideae</taxon>
        <taxon>Anserineae</taxon>
        <taxon>Spinacia</taxon>
    </lineage>
</organism>
<proteinExistence type="inferred from homology"/>
<evidence type="ECO:0000256" key="4">
    <source>
        <dbReference type="ARBA" id="ARBA00022989"/>
    </source>
</evidence>
<dbReference type="InterPro" id="IPR052222">
    <property type="entry name" value="DESIGUAL"/>
</dbReference>
<name>A0A9R0JTR4_SPIOL</name>
<evidence type="ECO:0000313" key="9">
    <source>
        <dbReference type="RefSeq" id="XP_021846278.2"/>
    </source>
</evidence>
<comment type="similarity">
    <text evidence="6">Belongs to the DESIGUAL family.</text>
</comment>
<evidence type="ECO:0008006" key="10">
    <source>
        <dbReference type="Google" id="ProtNLM"/>
    </source>
</evidence>
<keyword evidence="3" id="KW-0732">Signal</keyword>
<sequence>MEGKCIGVCVIAGVLGLSAAVMAFVAEATKIKADQVLYTEEGTCIYPISPSMALGIVASIILLIQQILISGATGCFCCRSNPCPSTCCGIVALISFIFSWLVFIGAFVMLVFGAILNNASTLAKSDTLDDETIGCSIAKSGLFIAAGVLCVISVALGLVAYIALISNEKKTIPRSGVPNVANEDGVATAQPQMPTKVV</sequence>
<feature type="transmembrane region" description="Helical" evidence="7">
    <location>
        <begin position="90"/>
        <end position="116"/>
    </location>
</feature>
<evidence type="ECO:0000313" key="8">
    <source>
        <dbReference type="Proteomes" id="UP000813463"/>
    </source>
</evidence>
<evidence type="ECO:0000256" key="5">
    <source>
        <dbReference type="ARBA" id="ARBA00023136"/>
    </source>
</evidence>
<reference evidence="9" key="2">
    <citation type="submission" date="2025-08" db="UniProtKB">
        <authorList>
            <consortium name="RefSeq"/>
        </authorList>
    </citation>
    <scope>IDENTIFICATION</scope>
    <source>
        <tissue evidence="9">Leaf</tissue>
    </source>
</reference>
<dbReference type="GeneID" id="110786077"/>
<accession>A0A9R0JTR4</accession>
<keyword evidence="2 7" id="KW-0812">Transmembrane</keyword>
<evidence type="ECO:0000256" key="3">
    <source>
        <dbReference type="ARBA" id="ARBA00022729"/>
    </source>
</evidence>
<reference evidence="8" key="1">
    <citation type="journal article" date="2021" name="Nat. Commun.">
        <title>Genomic analyses provide insights into spinach domestication and the genetic basis of agronomic traits.</title>
        <authorList>
            <person name="Cai X."/>
            <person name="Sun X."/>
            <person name="Xu C."/>
            <person name="Sun H."/>
            <person name="Wang X."/>
            <person name="Ge C."/>
            <person name="Zhang Z."/>
            <person name="Wang Q."/>
            <person name="Fei Z."/>
            <person name="Jiao C."/>
            <person name="Wang Q."/>
        </authorList>
    </citation>
    <scope>NUCLEOTIDE SEQUENCE [LARGE SCALE GENOMIC DNA]</scope>
    <source>
        <strain evidence="8">cv. Varoflay</strain>
    </source>
</reference>
<dbReference type="PANTHER" id="PTHR31769">
    <property type="entry name" value="OS07G0462200 PROTEIN-RELATED"/>
    <property type="match status" value="1"/>
</dbReference>
<protein>
    <recommendedName>
        <fullName evidence="10">CASP-like protein</fullName>
    </recommendedName>
</protein>
<dbReference type="InterPro" id="IPR009606">
    <property type="entry name" value="DEAL/Modifying_wall_lignin1/2"/>
</dbReference>
<dbReference type="Proteomes" id="UP000813463">
    <property type="component" value="Chromosome 3"/>
</dbReference>
<feature type="transmembrane region" description="Helical" evidence="7">
    <location>
        <begin position="52"/>
        <end position="78"/>
    </location>
</feature>
<evidence type="ECO:0000256" key="6">
    <source>
        <dbReference type="ARBA" id="ARBA00029467"/>
    </source>
</evidence>
<dbReference type="RefSeq" id="XP_021846278.2">
    <property type="nucleotide sequence ID" value="XM_021990586.2"/>
</dbReference>
<evidence type="ECO:0000256" key="7">
    <source>
        <dbReference type="SAM" id="Phobius"/>
    </source>
</evidence>
<comment type="subcellular location">
    <subcellularLocation>
        <location evidence="1">Endomembrane system</location>
        <topology evidence="1">Multi-pass membrane protein</topology>
    </subcellularLocation>
</comment>
<evidence type="ECO:0000256" key="2">
    <source>
        <dbReference type="ARBA" id="ARBA00022692"/>
    </source>
</evidence>
<keyword evidence="5 7" id="KW-0472">Membrane</keyword>
<evidence type="ECO:0000256" key="1">
    <source>
        <dbReference type="ARBA" id="ARBA00004127"/>
    </source>
</evidence>
<dbReference type="Pfam" id="PF06749">
    <property type="entry name" value="DUF1218"/>
    <property type="match status" value="1"/>
</dbReference>
<keyword evidence="4 7" id="KW-1133">Transmembrane helix</keyword>
<keyword evidence="8" id="KW-1185">Reference proteome</keyword>